<dbReference type="InterPro" id="IPR025420">
    <property type="entry name" value="DUF4143"/>
</dbReference>
<dbReference type="EMBL" id="JALBUR010000003">
    <property type="protein sequence ID" value="MDX8418903.1"/>
    <property type="molecule type" value="Genomic_DNA"/>
</dbReference>
<keyword evidence="4" id="KW-1185">Reference proteome</keyword>
<dbReference type="Proteomes" id="UP001286174">
    <property type="component" value="Unassembled WGS sequence"/>
</dbReference>
<dbReference type="GO" id="GO:0005524">
    <property type="term" value="F:ATP binding"/>
    <property type="evidence" value="ECO:0007669"/>
    <property type="project" value="UniProtKB-KW"/>
</dbReference>
<keyword evidence="3" id="KW-0067">ATP-binding</keyword>
<proteinExistence type="predicted"/>
<protein>
    <submittedName>
        <fullName evidence="3">ATP-binding protein</fullName>
    </submittedName>
</protein>
<gene>
    <name evidence="3" type="ORF">MOZ60_02200</name>
</gene>
<dbReference type="InterPro" id="IPR041682">
    <property type="entry name" value="AAA_14"/>
</dbReference>
<reference evidence="3 4" key="1">
    <citation type="submission" date="2022-03" db="EMBL/GenBank/DDBJ databases">
        <title>Novel taxa within the pig intestine.</title>
        <authorList>
            <person name="Wylensek D."/>
            <person name="Bishof K."/>
            <person name="Afrizal A."/>
            <person name="Clavel T."/>
        </authorList>
    </citation>
    <scope>NUCLEOTIDE SEQUENCE [LARGE SCALE GENOMIC DNA]</scope>
    <source>
        <strain evidence="3 4">CLA-KB-P133</strain>
    </source>
</reference>
<feature type="domain" description="DUF4143" evidence="2">
    <location>
        <begin position="176"/>
        <end position="334"/>
    </location>
</feature>
<organism evidence="3 4">
    <name type="scientific">Grylomicrobium aquisgranensis</name>
    <dbReference type="NCBI Taxonomy" id="2926318"/>
    <lineage>
        <taxon>Bacteria</taxon>
        <taxon>Bacillati</taxon>
        <taxon>Bacillota</taxon>
        <taxon>Erysipelotrichia</taxon>
        <taxon>Erysipelotrichales</taxon>
        <taxon>Erysipelotrichaceae</taxon>
        <taxon>Grylomicrobium</taxon>
    </lineage>
</organism>
<comment type="caution">
    <text evidence="3">The sequence shown here is derived from an EMBL/GenBank/DDBJ whole genome shotgun (WGS) entry which is preliminary data.</text>
</comment>
<keyword evidence="3" id="KW-0547">Nucleotide-binding</keyword>
<dbReference type="AlphaFoldDB" id="A0AB35U0L8"/>
<dbReference type="SUPFAM" id="SSF52540">
    <property type="entry name" value="P-loop containing nucleoside triphosphate hydrolases"/>
    <property type="match status" value="1"/>
</dbReference>
<dbReference type="Pfam" id="PF13173">
    <property type="entry name" value="AAA_14"/>
    <property type="match status" value="1"/>
</dbReference>
<accession>A0AB35U0L8</accession>
<dbReference type="PANTHER" id="PTHR33295">
    <property type="entry name" value="ATPASE"/>
    <property type="match status" value="1"/>
</dbReference>
<evidence type="ECO:0000259" key="1">
    <source>
        <dbReference type="Pfam" id="PF13173"/>
    </source>
</evidence>
<dbReference type="InterPro" id="IPR027417">
    <property type="entry name" value="P-loop_NTPase"/>
</dbReference>
<feature type="domain" description="AAA" evidence="1">
    <location>
        <begin position="14"/>
        <end position="129"/>
    </location>
</feature>
<dbReference type="Pfam" id="PF13635">
    <property type="entry name" value="DUF4143"/>
    <property type="match status" value="1"/>
</dbReference>
<evidence type="ECO:0000313" key="4">
    <source>
        <dbReference type="Proteomes" id="UP001286174"/>
    </source>
</evidence>
<evidence type="ECO:0000259" key="2">
    <source>
        <dbReference type="Pfam" id="PF13635"/>
    </source>
</evidence>
<dbReference type="PANTHER" id="PTHR33295:SF18">
    <property type="entry name" value="AAA+ ATPASE DOMAIN-CONTAINING PROTEIN"/>
    <property type="match status" value="1"/>
</dbReference>
<evidence type="ECO:0000313" key="3">
    <source>
        <dbReference type="EMBL" id="MDX8418903.1"/>
    </source>
</evidence>
<sequence length="396" mass="46053">MLFDLFTDYLRTQGVLDNQIIAVALDDDQNADLRNPDHLSSFVREKASDRTQKYYVLIDEIQYAISKEELKQEDRPIRLYSVLNGFLHLKNIDVYVTGSNSKMLSKDISTEFRGRGDVIHMYPLSFGEYYAASNLDKQDAYNEYSMYGGMPYLLKLDEDEDKFDYLSNLFEEIYFKDIEERYTIALPSVLKSLTDDLCSSVGSLTNASKIARTLQSTQNIHVNPETISNYLNYLTESFLFSKADRYDVKGKKYFEYPSKYYCTDVGLRNVRLGLRQQEETHIMENMIYNELLVRGMHVDVGVVPVSEKTADGKYIRKNCEIDFVANKGYKRYYIQSALNMDYEEKEQSELRPLKSVQDSFKKIVVSKSYGKSWIDEDGILRINLIDFLLDPDSLDR</sequence>
<name>A0AB35U0L8_9FIRM</name>